<comment type="similarity">
    <text evidence="2">Belongs to the beta-microseminoprotein family.</text>
</comment>
<dbReference type="Gene3D" id="2.10.70.10">
    <property type="entry name" value="Complement Module, domain 1"/>
    <property type="match status" value="1"/>
</dbReference>
<keyword evidence="3" id="KW-0964">Secreted</keyword>
<dbReference type="Gene3D" id="2.20.25.590">
    <property type="match status" value="1"/>
</dbReference>
<protein>
    <submittedName>
        <fullName evidence="5">Beta-microseminoprotein-like</fullName>
    </submittedName>
</protein>
<evidence type="ECO:0000256" key="2">
    <source>
        <dbReference type="ARBA" id="ARBA00010352"/>
    </source>
</evidence>
<reference evidence="5 6" key="1">
    <citation type="journal article" date="2013" name="Science">
        <title>Genomic diversity and evolution of the head crest in the rock pigeon.</title>
        <authorList>
            <person name="Shapiro M.D."/>
            <person name="Kronenberg Z."/>
            <person name="Li C."/>
            <person name="Domyan E.T."/>
            <person name="Pan H."/>
            <person name="Campbell M."/>
            <person name="Tan H."/>
            <person name="Huff C.D."/>
            <person name="Hu H."/>
            <person name="Vickrey A.I."/>
            <person name="Nielsen S.C."/>
            <person name="Stringham S.A."/>
            <person name="Hu H."/>
            <person name="Willerslev E."/>
            <person name="Gilbert M.T."/>
            <person name="Yandell M."/>
            <person name="Zhang G."/>
            <person name="Wang J."/>
        </authorList>
    </citation>
    <scope>NUCLEOTIDE SEQUENCE [LARGE SCALE GENOMIC DNA]</scope>
    <source>
        <tissue evidence="5">Blood</tissue>
    </source>
</reference>
<gene>
    <name evidence="5" type="ORF">A306_00010356</name>
</gene>
<comment type="subcellular location">
    <subcellularLocation>
        <location evidence="1">Secreted</location>
    </subcellularLocation>
</comment>
<keyword evidence="6" id="KW-1185">Reference proteome</keyword>
<dbReference type="Pfam" id="PF05825">
    <property type="entry name" value="PSP94"/>
    <property type="match status" value="1"/>
</dbReference>
<dbReference type="GO" id="GO:0005576">
    <property type="term" value="C:extracellular region"/>
    <property type="evidence" value="ECO:0007669"/>
    <property type="project" value="UniProtKB-SubCell"/>
</dbReference>
<sequence length="130" mass="14904">MEIKMPGDVNAQNKPLQDFLRCDIKFLLLFCLILAFSRTLCEARCYFRPASKYGCLSNRNLYVFGASWKTEDCYQCRCKMTAMICCSLVLIPKNYDRVNCVGLFHKKSCSIRVVKKTNPDISCKVYNGVA</sequence>
<dbReference type="EMBL" id="AKCR02000063">
    <property type="protein sequence ID" value="PKK22367.1"/>
    <property type="molecule type" value="Genomic_DNA"/>
</dbReference>
<dbReference type="PANTHER" id="PTHR10500">
    <property type="entry name" value="BETA-MICROSEMINOPROTEIN"/>
    <property type="match status" value="1"/>
</dbReference>
<keyword evidence="4" id="KW-1015">Disulfide bond</keyword>
<dbReference type="PANTHER" id="PTHR10500:SF7">
    <property type="entry name" value="BETA-MICROSEMINOPROTEIN"/>
    <property type="match status" value="1"/>
</dbReference>
<evidence type="ECO:0000256" key="4">
    <source>
        <dbReference type="ARBA" id="ARBA00023157"/>
    </source>
</evidence>
<dbReference type="Proteomes" id="UP000053872">
    <property type="component" value="Unassembled WGS sequence"/>
</dbReference>
<evidence type="ECO:0000313" key="6">
    <source>
        <dbReference type="Proteomes" id="UP000053872"/>
    </source>
</evidence>
<comment type="caution">
    <text evidence="5">The sequence shown here is derived from an EMBL/GenBank/DDBJ whole genome shotgun (WGS) entry which is preliminary data.</text>
</comment>
<dbReference type="InterPro" id="IPR008735">
    <property type="entry name" value="PSP94"/>
</dbReference>
<name>A0A2I0LY61_COLLI</name>
<dbReference type="AlphaFoldDB" id="A0A2I0LY61"/>
<dbReference type="InParanoid" id="A0A2I0LY61"/>
<evidence type="ECO:0000256" key="3">
    <source>
        <dbReference type="ARBA" id="ARBA00022525"/>
    </source>
</evidence>
<evidence type="ECO:0000313" key="5">
    <source>
        <dbReference type="EMBL" id="PKK22367.1"/>
    </source>
</evidence>
<accession>A0A2I0LY61</accession>
<organism evidence="5 6">
    <name type="scientific">Columba livia</name>
    <name type="common">Rock dove</name>
    <dbReference type="NCBI Taxonomy" id="8932"/>
    <lineage>
        <taxon>Eukaryota</taxon>
        <taxon>Metazoa</taxon>
        <taxon>Chordata</taxon>
        <taxon>Craniata</taxon>
        <taxon>Vertebrata</taxon>
        <taxon>Euteleostomi</taxon>
        <taxon>Archelosauria</taxon>
        <taxon>Archosauria</taxon>
        <taxon>Dinosauria</taxon>
        <taxon>Saurischia</taxon>
        <taxon>Theropoda</taxon>
        <taxon>Coelurosauria</taxon>
        <taxon>Aves</taxon>
        <taxon>Neognathae</taxon>
        <taxon>Neoaves</taxon>
        <taxon>Columbimorphae</taxon>
        <taxon>Columbiformes</taxon>
        <taxon>Columbidae</taxon>
        <taxon>Columba</taxon>
    </lineage>
</organism>
<evidence type="ECO:0000256" key="1">
    <source>
        <dbReference type="ARBA" id="ARBA00004613"/>
    </source>
</evidence>
<proteinExistence type="inferred from homology"/>